<dbReference type="InterPro" id="IPR013506">
    <property type="entry name" value="Topo_IIA_bsu_dom2"/>
</dbReference>
<evidence type="ECO:0000256" key="10">
    <source>
        <dbReference type="ARBA" id="ARBA00023125"/>
    </source>
</evidence>
<evidence type="ECO:0000256" key="9">
    <source>
        <dbReference type="ARBA" id="ARBA00023029"/>
    </source>
</evidence>
<dbReference type="SUPFAM" id="SSF54211">
    <property type="entry name" value="Ribosomal protein S5 domain 2-like"/>
    <property type="match status" value="1"/>
</dbReference>
<reference evidence="13 14" key="1">
    <citation type="submission" date="2020-07" db="EMBL/GenBank/DDBJ databases">
        <title>Vallitalea guaymasensis genome.</title>
        <authorList>
            <person name="Postec A."/>
        </authorList>
    </citation>
    <scope>NUCLEOTIDE SEQUENCE [LARGE SCALE GENOMIC DNA]</scope>
    <source>
        <strain evidence="13 14">Ra1766G1</strain>
    </source>
</reference>
<comment type="catalytic activity">
    <reaction evidence="1">
        <text>ATP-dependent breakage, passage and rejoining of double-stranded DNA.</text>
        <dbReference type="EC" id="5.6.2.2"/>
    </reaction>
</comment>
<dbReference type="GO" id="GO:0006265">
    <property type="term" value="P:DNA topological change"/>
    <property type="evidence" value="ECO:0007669"/>
    <property type="project" value="InterPro"/>
</dbReference>
<dbReference type="SUPFAM" id="SSF56719">
    <property type="entry name" value="Type II DNA topoisomerase"/>
    <property type="match status" value="1"/>
</dbReference>
<dbReference type="Pfam" id="PF02518">
    <property type="entry name" value="HATPase_c"/>
    <property type="match status" value="1"/>
</dbReference>
<dbReference type="PRINTS" id="PR01159">
    <property type="entry name" value="DNAGYRASEB"/>
</dbReference>
<dbReference type="Gene3D" id="3.30.230.10">
    <property type="match status" value="1"/>
</dbReference>
<dbReference type="KEGG" id="vgu:HYG85_22755"/>
<dbReference type="InterPro" id="IPR020568">
    <property type="entry name" value="Ribosomal_Su5_D2-typ_SF"/>
</dbReference>
<dbReference type="AlphaFoldDB" id="A0A8J8MEY4"/>
<dbReference type="InterPro" id="IPR014721">
    <property type="entry name" value="Ribsml_uS5_D2-typ_fold_subgr"/>
</dbReference>
<comment type="cofactor">
    <cofactor evidence="2">
        <name>Mg(2+)</name>
        <dbReference type="ChEBI" id="CHEBI:18420"/>
    </cofactor>
</comment>
<dbReference type="Gene3D" id="3.40.50.670">
    <property type="match status" value="1"/>
</dbReference>
<evidence type="ECO:0000256" key="6">
    <source>
        <dbReference type="ARBA" id="ARBA00022741"/>
    </source>
</evidence>
<dbReference type="SMART" id="SM00387">
    <property type="entry name" value="HATPase_c"/>
    <property type="match status" value="1"/>
</dbReference>
<dbReference type="RefSeq" id="WP_212691565.1">
    <property type="nucleotide sequence ID" value="NZ_CP058561.1"/>
</dbReference>
<dbReference type="InterPro" id="IPR000565">
    <property type="entry name" value="Topo_IIA_B"/>
</dbReference>
<evidence type="ECO:0000313" key="13">
    <source>
        <dbReference type="EMBL" id="QUH31594.1"/>
    </source>
</evidence>
<comment type="similarity">
    <text evidence="3">Belongs to the type II topoisomerase GyrB family.</text>
</comment>
<keyword evidence="14" id="KW-1185">Reference proteome</keyword>
<dbReference type="EC" id="5.6.2.2" evidence="4"/>
<dbReference type="InterPro" id="IPR002288">
    <property type="entry name" value="DNA_gyrase_B_C"/>
</dbReference>
<evidence type="ECO:0000256" key="11">
    <source>
        <dbReference type="ARBA" id="ARBA00023235"/>
    </source>
</evidence>
<dbReference type="CDD" id="cd00822">
    <property type="entry name" value="TopoII_Trans_DNA_gyrase"/>
    <property type="match status" value="1"/>
</dbReference>
<dbReference type="InterPro" id="IPR013760">
    <property type="entry name" value="Topo_IIA-like_dom_sf"/>
</dbReference>
<dbReference type="InterPro" id="IPR003594">
    <property type="entry name" value="HATPase_dom"/>
</dbReference>
<dbReference type="Pfam" id="PF00204">
    <property type="entry name" value="DNA_gyraseB"/>
    <property type="match status" value="1"/>
</dbReference>
<evidence type="ECO:0000256" key="1">
    <source>
        <dbReference type="ARBA" id="ARBA00000185"/>
    </source>
</evidence>
<keyword evidence="11" id="KW-0413">Isomerase</keyword>
<sequence>MAREYSGKNIKVLEGLEPVRLRPGMYIGNTGSRGLHHLIWEVLDNSIDEHLAGVCDQITITLNEDNSISIEDNGSGIPIDLHDNTKDYPKSDYPNGITTERIIFTVLHAGGKFDQDTYKYSGGLHGVGASVVNALSSKFTVEIYRGGKVYIDKYKNGGQAITALDNGELTPVKTTRKRGTKITFIPDKEIFDSIKFKPNVIKKRLKEIAFLNSGLTIVYKDNVSPVKEEIVYHEEDGLVGFIKEINDNKNSLHEDIIFLSDTKDGIIVEIAFQFTNDFTENIFSFCNNINTQEEGMHVSGFKLALTRIVNKYAKELSIFKGKGTLDGKDVRNGLTAIVSVKVPEPQFEGQTKTKLGNTEVKGIVSDITFSQLEQYCDRNEKTITKIVESAIRSHNIRKTEANARNNILKNQSKVSSNGKLASCRLSLNEKKGVLTELFLVEGDSAGGSAKQGRDRRYQAILPLKGKVLNTERSKVGKILENKEIVSIINALGTGFGDGLFGNKSSEDFNIDKLKYDKIIIMTDGDVDGAHISTLLLTFFYKHMPDLIINGKIYLAMPPLYKVKSSKQEVYAYNDRELEKILKKMSRRNIEVQRYKGLGEMNAEQLWDTTMNPETRTLKKVQIENIIQAEETTALLMGEKVPPRREFINAEAENANIDS</sequence>
<keyword evidence="8" id="KW-0460">Magnesium</keyword>
<dbReference type="PANTHER" id="PTHR45866:SF1">
    <property type="entry name" value="DNA GYRASE SUBUNIT B, MITOCHONDRIAL"/>
    <property type="match status" value="1"/>
</dbReference>
<evidence type="ECO:0000256" key="7">
    <source>
        <dbReference type="ARBA" id="ARBA00022840"/>
    </source>
</evidence>
<dbReference type="Proteomes" id="UP000677305">
    <property type="component" value="Chromosome"/>
</dbReference>
<protein>
    <recommendedName>
        <fullName evidence="4">DNA topoisomerase (ATP-hydrolyzing)</fullName>
        <ecNumber evidence="4">5.6.2.2</ecNumber>
    </recommendedName>
</protein>
<gene>
    <name evidence="13" type="ORF">HYG85_22755</name>
</gene>
<dbReference type="NCBIfam" id="NF004189">
    <property type="entry name" value="PRK05644.1"/>
    <property type="match status" value="1"/>
</dbReference>
<dbReference type="Pfam" id="PF01751">
    <property type="entry name" value="Toprim"/>
    <property type="match status" value="1"/>
</dbReference>
<dbReference type="PANTHER" id="PTHR45866">
    <property type="entry name" value="DNA GYRASE/TOPOISOMERASE SUBUNIT B"/>
    <property type="match status" value="1"/>
</dbReference>
<dbReference type="InterPro" id="IPR001241">
    <property type="entry name" value="Topo_IIA"/>
</dbReference>
<dbReference type="InterPro" id="IPR018522">
    <property type="entry name" value="TopoIIA_CS"/>
</dbReference>
<keyword evidence="7" id="KW-0067">ATP-binding</keyword>
<dbReference type="GO" id="GO:0003677">
    <property type="term" value="F:DNA binding"/>
    <property type="evidence" value="ECO:0007669"/>
    <property type="project" value="UniProtKB-KW"/>
</dbReference>
<dbReference type="PRINTS" id="PR00418">
    <property type="entry name" value="TPI2FAMILY"/>
</dbReference>
<keyword evidence="6" id="KW-0547">Nucleotide-binding</keyword>
<accession>A0A8J8MEY4</accession>
<dbReference type="GO" id="GO:0005524">
    <property type="term" value="F:ATP binding"/>
    <property type="evidence" value="ECO:0007669"/>
    <property type="project" value="UniProtKB-KW"/>
</dbReference>
<dbReference type="GO" id="GO:0046872">
    <property type="term" value="F:metal ion binding"/>
    <property type="evidence" value="ECO:0007669"/>
    <property type="project" value="UniProtKB-KW"/>
</dbReference>
<evidence type="ECO:0000256" key="3">
    <source>
        <dbReference type="ARBA" id="ARBA00010708"/>
    </source>
</evidence>
<evidence type="ECO:0000256" key="4">
    <source>
        <dbReference type="ARBA" id="ARBA00012895"/>
    </source>
</evidence>
<dbReference type="PROSITE" id="PS00177">
    <property type="entry name" value="TOPOISOMERASE_II"/>
    <property type="match status" value="1"/>
</dbReference>
<dbReference type="Pfam" id="PF00986">
    <property type="entry name" value="DNA_gyraseB_C"/>
    <property type="match status" value="1"/>
</dbReference>
<proteinExistence type="inferred from homology"/>
<dbReference type="PROSITE" id="PS50880">
    <property type="entry name" value="TOPRIM"/>
    <property type="match status" value="1"/>
</dbReference>
<keyword evidence="9" id="KW-0799">Topoisomerase</keyword>
<dbReference type="InterPro" id="IPR036890">
    <property type="entry name" value="HATPase_C_sf"/>
</dbReference>
<dbReference type="EMBL" id="CP058561">
    <property type="protein sequence ID" value="QUH31594.1"/>
    <property type="molecule type" value="Genomic_DNA"/>
</dbReference>
<organism evidence="13 14">
    <name type="scientific">Vallitalea guaymasensis</name>
    <dbReference type="NCBI Taxonomy" id="1185412"/>
    <lineage>
        <taxon>Bacteria</taxon>
        <taxon>Bacillati</taxon>
        <taxon>Bacillota</taxon>
        <taxon>Clostridia</taxon>
        <taxon>Lachnospirales</taxon>
        <taxon>Vallitaleaceae</taxon>
        <taxon>Vallitalea</taxon>
    </lineage>
</organism>
<evidence type="ECO:0000259" key="12">
    <source>
        <dbReference type="PROSITE" id="PS50880"/>
    </source>
</evidence>
<feature type="domain" description="Toprim" evidence="12">
    <location>
        <begin position="435"/>
        <end position="558"/>
    </location>
</feature>
<dbReference type="Gene3D" id="3.30.565.10">
    <property type="entry name" value="Histidine kinase-like ATPase, C-terminal domain"/>
    <property type="match status" value="1"/>
</dbReference>
<evidence type="ECO:0000256" key="2">
    <source>
        <dbReference type="ARBA" id="ARBA00001946"/>
    </source>
</evidence>
<dbReference type="FunFam" id="3.40.50.670:FF:000001">
    <property type="entry name" value="DNA topoisomerase 2"/>
    <property type="match status" value="1"/>
</dbReference>
<dbReference type="InterPro" id="IPR013759">
    <property type="entry name" value="Topo_IIA_B_C"/>
</dbReference>
<evidence type="ECO:0000256" key="5">
    <source>
        <dbReference type="ARBA" id="ARBA00022723"/>
    </source>
</evidence>
<dbReference type="CDD" id="cd16928">
    <property type="entry name" value="HATPase_GyrB-like"/>
    <property type="match status" value="1"/>
</dbReference>
<dbReference type="GO" id="GO:0034335">
    <property type="term" value="F:DNA negative supercoiling activity"/>
    <property type="evidence" value="ECO:0007669"/>
    <property type="project" value="UniProtKB-ARBA"/>
</dbReference>
<evidence type="ECO:0000313" key="14">
    <source>
        <dbReference type="Proteomes" id="UP000677305"/>
    </source>
</evidence>
<dbReference type="SUPFAM" id="SSF55874">
    <property type="entry name" value="ATPase domain of HSP90 chaperone/DNA topoisomerase II/histidine kinase"/>
    <property type="match status" value="1"/>
</dbReference>
<keyword evidence="5" id="KW-0479">Metal-binding</keyword>
<keyword evidence="10" id="KW-0238">DNA-binding</keyword>
<dbReference type="SMART" id="SM00433">
    <property type="entry name" value="TOP2c"/>
    <property type="match status" value="1"/>
</dbReference>
<name>A0A8J8MEY4_9FIRM</name>
<evidence type="ECO:0000256" key="8">
    <source>
        <dbReference type="ARBA" id="ARBA00022842"/>
    </source>
</evidence>
<dbReference type="InterPro" id="IPR006171">
    <property type="entry name" value="TOPRIM_dom"/>
</dbReference>